<feature type="binding site" evidence="6">
    <location>
        <begin position="15"/>
        <end position="17"/>
    </location>
    <ligand>
        <name>N(1)-(5-phospho-beta-D-ribosyl)glycinamide</name>
        <dbReference type="ChEBI" id="CHEBI:143788"/>
    </ligand>
</feature>
<feature type="site" description="Raises pKa of active site His" evidence="6">
    <location>
        <position position="148"/>
    </location>
</feature>
<evidence type="ECO:0000256" key="4">
    <source>
        <dbReference type="ARBA" id="ARBA00038440"/>
    </source>
</evidence>
<keyword evidence="2 6" id="KW-0808">Transferase</keyword>
<evidence type="ECO:0000259" key="7">
    <source>
        <dbReference type="Pfam" id="PF00551"/>
    </source>
</evidence>
<evidence type="ECO:0000256" key="6">
    <source>
        <dbReference type="HAMAP-Rule" id="MF_01930"/>
    </source>
</evidence>
<dbReference type="EMBL" id="JBHSRI010000023">
    <property type="protein sequence ID" value="MFC6040412.1"/>
    <property type="molecule type" value="Genomic_DNA"/>
</dbReference>
<evidence type="ECO:0000313" key="9">
    <source>
        <dbReference type="Proteomes" id="UP001596170"/>
    </source>
</evidence>
<dbReference type="Gene3D" id="3.40.50.170">
    <property type="entry name" value="Formyl transferase, N-terminal domain"/>
    <property type="match status" value="1"/>
</dbReference>
<accession>A0ABW1LB21</accession>
<keyword evidence="9" id="KW-1185">Reference proteome</keyword>
<feature type="active site" description="Proton donor" evidence="6">
    <location>
        <position position="112"/>
    </location>
</feature>
<dbReference type="EC" id="2.1.2.2" evidence="6"/>
<comment type="similarity">
    <text evidence="4 6">Belongs to the GART family.</text>
</comment>
<protein>
    <recommendedName>
        <fullName evidence="6">Phosphoribosylglycinamide formyltransferase</fullName>
        <ecNumber evidence="6">2.1.2.2</ecNumber>
    </recommendedName>
    <alternativeName>
        <fullName evidence="6">5'-phosphoribosylglycinamide transformylase</fullName>
    </alternativeName>
    <alternativeName>
        <fullName evidence="6">GAR transformylase</fullName>
        <shortName evidence="6">GART</shortName>
    </alternativeName>
</protein>
<dbReference type="NCBIfam" id="TIGR00639">
    <property type="entry name" value="PurN"/>
    <property type="match status" value="1"/>
</dbReference>
<dbReference type="Proteomes" id="UP001596170">
    <property type="component" value="Unassembled WGS sequence"/>
</dbReference>
<dbReference type="HAMAP" id="MF_01930">
    <property type="entry name" value="PurN"/>
    <property type="match status" value="1"/>
</dbReference>
<reference evidence="9" key="1">
    <citation type="journal article" date="2019" name="Int. J. Syst. Evol. Microbiol.">
        <title>The Global Catalogue of Microorganisms (GCM) 10K type strain sequencing project: providing services to taxonomists for standard genome sequencing and annotation.</title>
        <authorList>
            <consortium name="The Broad Institute Genomics Platform"/>
            <consortium name="The Broad Institute Genome Sequencing Center for Infectious Disease"/>
            <person name="Wu L."/>
            <person name="Ma J."/>
        </authorList>
    </citation>
    <scope>NUCLEOTIDE SEQUENCE [LARGE SCALE GENOMIC DNA]</scope>
    <source>
        <strain evidence="9">CCUG 54527</strain>
    </source>
</reference>
<organism evidence="8 9">
    <name type="scientific">Paenisporosarcina macmurdoensis</name>
    <dbReference type="NCBI Taxonomy" id="212659"/>
    <lineage>
        <taxon>Bacteria</taxon>
        <taxon>Bacillati</taxon>
        <taxon>Bacillota</taxon>
        <taxon>Bacilli</taxon>
        <taxon>Bacillales</taxon>
        <taxon>Caryophanaceae</taxon>
        <taxon>Paenisporosarcina</taxon>
    </lineage>
</organism>
<gene>
    <name evidence="6 8" type="primary">purN</name>
    <name evidence="8" type="ORF">ACFPYN_13375</name>
</gene>
<evidence type="ECO:0000256" key="3">
    <source>
        <dbReference type="ARBA" id="ARBA00022755"/>
    </source>
</evidence>
<evidence type="ECO:0000256" key="1">
    <source>
        <dbReference type="ARBA" id="ARBA00005054"/>
    </source>
</evidence>
<dbReference type="InterPro" id="IPR004607">
    <property type="entry name" value="GART"/>
</dbReference>
<evidence type="ECO:0000313" key="8">
    <source>
        <dbReference type="EMBL" id="MFC6040412.1"/>
    </source>
</evidence>
<dbReference type="Pfam" id="PF00551">
    <property type="entry name" value="Formyl_trans_N"/>
    <property type="match status" value="1"/>
</dbReference>
<dbReference type="SUPFAM" id="SSF53328">
    <property type="entry name" value="Formyltransferase"/>
    <property type="match status" value="1"/>
</dbReference>
<feature type="binding site" evidence="6">
    <location>
        <position position="110"/>
    </location>
    <ligand>
        <name>(6R)-10-formyltetrahydrofolate</name>
        <dbReference type="ChEBI" id="CHEBI:195366"/>
    </ligand>
</feature>
<comment type="function">
    <text evidence="6">Catalyzes the transfer of a formyl group from 10-formyltetrahydrofolate to 5-phospho-ribosyl-glycinamide (GAR), producing 5-phospho-ribosyl-N-formylglycinamide (FGAR) and tetrahydrofolate.</text>
</comment>
<evidence type="ECO:0000256" key="2">
    <source>
        <dbReference type="ARBA" id="ARBA00022679"/>
    </source>
</evidence>
<feature type="domain" description="Formyl transferase N-terminal" evidence="7">
    <location>
        <begin position="6"/>
        <end position="183"/>
    </location>
</feature>
<dbReference type="InterPro" id="IPR001555">
    <property type="entry name" value="GART_AS"/>
</dbReference>
<proteinExistence type="inferred from homology"/>
<comment type="catalytic activity">
    <reaction evidence="5 6">
        <text>N(1)-(5-phospho-beta-D-ribosyl)glycinamide + (6R)-10-formyltetrahydrofolate = N(2)-formyl-N(1)-(5-phospho-beta-D-ribosyl)glycinamide + (6S)-5,6,7,8-tetrahydrofolate + H(+)</text>
        <dbReference type="Rhea" id="RHEA:15053"/>
        <dbReference type="ChEBI" id="CHEBI:15378"/>
        <dbReference type="ChEBI" id="CHEBI:57453"/>
        <dbReference type="ChEBI" id="CHEBI:143788"/>
        <dbReference type="ChEBI" id="CHEBI:147286"/>
        <dbReference type="ChEBI" id="CHEBI:195366"/>
        <dbReference type="EC" id="2.1.2.2"/>
    </reaction>
</comment>
<dbReference type="PANTHER" id="PTHR43369">
    <property type="entry name" value="PHOSPHORIBOSYLGLYCINAMIDE FORMYLTRANSFERASE"/>
    <property type="match status" value="1"/>
</dbReference>
<dbReference type="RefSeq" id="WP_377734859.1">
    <property type="nucleotide sequence ID" value="NZ_JBHSRI010000023.1"/>
</dbReference>
<comment type="caution">
    <text evidence="8">The sequence shown here is derived from an EMBL/GenBank/DDBJ whole genome shotgun (WGS) entry which is preliminary data.</text>
</comment>
<dbReference type="CDD" id="cd08645">
    <property type="entry name" value="FMT_core_GART"/>
    <property type="match status" value="1"/>
</dbReference>
<dbReference type="InterPro" id="IPR002376">
    <property type="entry name" value="Formyl_transf_N"/>
</dbReference>
<dbReference type="GO" id="GO:0004644">
    <property type="term" value="F:phosphoribosylglycinamide formyltransferase activity"/>
    <property type="evidence" value="ECO:0007669"/>
    <property type="project" value="UniProtKB-EC"/>
</dbReference>
<feature type="binding site" evidence="6">
    <location>
        <begin position="93"/>
        <end position="96"/>
    </location>
    <ligand>
        <name>(6R)-10-formyltetrahydrofolate</name>
        <dbReference type="ChEBI" id="CHEBI:195366"/>
    </ligand>
</feature>
<sequence>MSNKPKVAIFASGSGSNFQVIADAARAGNLDADIVAVVTDKPQAYVVERATALDVSVIAYRPNDFDSKVAYETAILQELQKLEVEWLVLAGYMRLIGDTLLAEFPNKIVNIHPSLLPSFPGKDAIGQALAHNVKVTGVTVHYVDAGMDTGKILSQQAVEVVDGDREKTEQRIHAVEHELYTKTLQQLFSR</sequence>
<evidence type="ECO:0000256" key="5">
    <source>
        <dbReference type="ARBA" id="ARBA00047664"/>
    </source>
</evidence>
<dbReference type="PANTHER" id="PTHR43369:SF2">
    <property type="entry name" value="PHOSPHORIBOSYLGLYCINAMIDE FORMYLTRANSFERASE"/>
    <property type="match status" value="1"/>
</dbReference>
<name>A0ABW1LB21_9BACL</name>
<dbReference type="InterPro" id="IPR036477">
    <property type="entry name" value="Formyl_transf_N_sf"/>
</dbReference>
<comment type="pathway">
    <text evidence="1 6">Purine metabolism; IMP biosynthesis via de novo pathway; N(2)-formyl-N(1)-(5-phospho-D-ribosyl)glycinamide from N(1)-(5-phospho-D-ribosyl)glycinamide (10-formyl THF route): step 1/1.</text>
</comment>
<keyword evidence="3 6" id="KW-0658">Purine biosynthesis</keyword>
<dbReference type="PROSITE" id="PS00373">
    <property type="entry name" value="GART"/>
    <property type="match status" value="1"/>
</dbReference>
<feature type="binding site" evidence="6">
    <location>
        <position position="68"/>
    </location>
    <ligand>
        <name>(6R)-10-formyltetrahydrofolate</name>
        <dbReference type="ChEBI" id="CHEBI:195366"/>
    </ligand>
</feature>